<dbReference type="Proteomes" id="UP001652661">
    <property type="component" value="Chromosome X"/>
</dbReference>
<keyword evidence="1" id="KW-1185">Reference proteome</keyword>
<organism evidence="1 2">
    <name type="scientific">Drosophila kikkawai</name>
    <name type="common">Fruit fly</name>
    <dbReference type="NCBI Taxonomy" id="30033"/>
    <lineage>
        <taxon>Eukaryota</taxon>
        <taxon>Metazoa</taxon>
        <taxon>Ecdysozoa</taxon>
        <taxon>Arthropoda</taxon>
        <taxon>Hexapoda</taxon>
        <taxon>Insecta</taxon>
        <taxon>Pterygota</taxon>
        <taxon>Neoptera</taxon>
        <taxon>Endopterygota</taxon>
        <taxon>Diptera</taxon>
        <taxon>Brachycera</taxon>
        <taxon>Muscomorpha</taxon>
        <taxon>Ephydroidea</taxon>
        <taxon>Drosophilidae</taxon>
        <taxon>Drosophila</taxon>
        <taxon>Sophophora</taxon>
    </lineage>
</organism>
<evidence type="ECO:0000313" key="1">
    <source>
        <dbReference type="Proteomes" id="UP001652661"/>
    </source>
</evidence>
<evidence type="ECO:0000313" key="2">
    <source>
        <dbReference type="RefSeq" id="XP_017030462.1"/>
    </source>
</evidence>
<dbReference type="OMA" id="GHLEFRK"/>
<gene>
    <name evidence="2" type="primary">Kmn1</name>
</gene>
<sequence length="179" mass="20640">MRRVSSAALLTNVEAAEANKSCEDISDIDLNEVPAQLEATLHHHRSRGSCVSLFNMDLAEFMIDSTMVDTVQQHQERAKEEEKNWYTLVSKAVKSSKEAATRQYTFEPSEEQQRYLKECPNLQNFIRGSLPFMDKVTRFLEEHKEVMDLQDELAEHVQFQLNSKVNNAIHENLAGNRRN</sequence>
<reference evidence="2" key="1">
    <citation type="submission" date="2025-08" db="UniProtKB">
        <authorList>
            <consortium name="RefSeq"/>
        </authorList>
    </citation>
    <scope>IDENTIFICATION</scope>
    <source>
        <strain evidence="2">14028-0561.14</strain>
        <tissue evidence="2">Whole fly</tissue>
    </source>
</reference>
<accession>A0A6P4INA8</accession>
<proteinExistence type="predicted"/>
<dbReference type="OrthoDB" id="7934209at2759"/>
<name>A0A6P4INA8_DROKI</name>
<protein>
    <submittedName>
        <fullName evidence="2">Uncharacterized protein Kmn1</fullName>
    </submittedName>
</protein>
<dbReference type="RefSeq" id="XP_017030462.1">
    <property type="nucleotide sequence ID" value="XM_017174973.2"/>
</dbReference>
<dbReference type="AlphaFoldDB" id="A0A6P4INA8"/>